<evidence type="ECO:0000256" key="1">
    <source>
        <dbReference type="SAM" id="MobiDB-lite"/>
    </source>
</evidence>
<proteinExistence type="predicted"/>
<accession>A0A6J4TPX3</accession>
<sequence length="192" mass="19838">MKRARRLLAGAGARLVDGGPQTVGGLGRTVAPGLGGGRRREGRRPGVAGQPGAQRRSRVVARRGPLGRLGEVGELEVPVDALEARSTAQPGVRAGRGDQGGGGAHGARRGDQQGSRGVHGDLFSTTVSPRMIAHGADAGRRDRGPPVAILRRAARVPASACAPFAPRPVGTDGRRRHRLSEGPPECSRTRSC</sequence>
<feature type="region of interest" description="Disordered" evidence="1">
    <location>
        <begin position="83"/>
        <end position="125"/>
    </location>
</feature>
<dbReference type="AlphaFoldDB" id="A0A6J4TPX3"/>
<organism evidence="2">
    <name type="scientific">uncultured Thermoleophilia bacterium</name>
    <dbReference type="NCBI Taxonomy" id="1497501"/>
    <lineage>
        <taxon>Bacteria</taxon>
        <taxon>Bacillati</taxon>
        <taxon>Actinomycetota</taxon>
        <taxon>Thermoleophilia</taxon>
        <taxon>environmental samples</taxon>
    </lineage>
</organism>
<name>A0A6J4TPX3_9ACTN</name>
<feature type="region of interest" description="Disordered" evidence="1">
    <location>
        <begin position="161"/>
        <end position="192"/>
    </location>
</feature>
<reference evidence="2" key="1">
    <citation type="submission" date="2020-02" db="EMBL/GenBank/DDBJ databases">
        <authorList>
            <person name="Meier V. D."/>
        </authorList>
    </citation>
    <scope>NUCLEOTIDE SEQUENCE</scope>
    <source>
        <strain evidence="2">AVDCRST_MAG79</strain>
    </source>
</reference>
<feature type="region of interest" description="Disordered" evidence="1">
    <location>
        <begin position="23"/>
        <end position="58"/>
    </location>
</feature>
<protein>
    <submittedName>
        <fullName evidence="2">Uncharacterized protein</fullName>
    </submittedName>
</protein>
<gene>
    <name evidence="2" type="ORF">AVDCRST_MAG79-754</name>
</gene>
<dbReference type="EMBL" id="CADCWC010000145">
    <property type="protein sequence ID" value="CAA9529094.1"/>
    <property type="molecule type" value="Genomic_DNA"/>
</dbReference>
<evidence type="ECO:0000313" key="2">
    <source>
        <dbReference type="EMBL" id="CAA9529094.1"/>
    </source>
</evidence>